<dbReference type="AlphaFoldDB" id="A0A5J5C385"/>
<evidence type="ECO:0000256" key="5">
    <source>
        <dbReference type="RuleBase" id="RU004336"/>
    </source>
</evidence>
<dbReference type="FunFam" id="3.20.20.80:FF:000010">
    <property type="entry name" value="glucan endo-1,3-beta-glucosidase, basic"/>
    <property type="match status" value="1"/>
</dbReference>
<keyword evidence="2 5" id="KW-0378">Hydrolase</keyword>
<feature type="signal peptide" evidence="6">
    <location>
        <begin position="1"/>
        <end position="26"/>
    </location>
</feature>
<dbReference type="InterPro" id="IPR000490">
    <property type="entry name" value="Glyco_hydro_17"/>
</dbReference>
<dbReference type="PROSITE" id="PS00587">
    <property type="entry name" value="GLYCOSYL_HYDROL_F17"/>
    <property type="match status" value="1"/>
</dbReference>
<sequence length="351" mass="38774">MAIIFYTPSDKSVMAAILLLLALTMASLETKITGAQSIGVCFGGYGDNLPTKEETVELYKSNNIGRMRIYDPDPTATLQALRGSNIELILDVRNEDLQALASNNAAAAEWVRKNVINYIAEVKLRYIAVGNEVQPGDTRVQFLLPAIQNIYNAIALAGLQDQIKVSTAIDLRLLGDTFPPSNGSFSDSAMPYIEPIISFLFSIKSPLLANVYPYFIYIYNTQDIQLPYALFTAPGVNFLDGQLEYRNLFDALLDSLYSAVEKVGGQSLDIVVSESGWPSAGGSVATVDNAATYYRNLIKHVKRGTPKRPGKAIETYLFAMFDENLKGPEETEKHFGLFYPNKEPKYQISFS</sequence>
<dbReference type="Gene3D" id="3.20.20.80">
    <property type="entry name" value="Glycosidases"/>
    <property type="match status" value="1"/>
</dbReference>
<evidence type="ECO:0000256" key="2">
    <source>
        <dbReference type="ARBA" id="ARBA00022801"/>
    </source>
</evidence>
<evidence type="ECO:0000313" key="8">
    <source>
        <dbReference type="Proteomes" id="UP000325577"/>
    </source>
</evidence>
<organism evidence="7 8">
    <name type="scientific">Nyssa sinensis</name>
    <dbReference type="NCBI Taxonomy" id="561372"/>
    <lineage>
        <taxon>Eukaryota</taxon>
        <taxon>Viridiplantae</taxon>
        <taxon>Streptophyta</taxon>
        <taxon>Embryophyta</taxon>
        <taxon>Tracheophyta</taxon>
        <taxon>Spermatophyta</taxon>
        <taxon>Magnoliopsida</taxon>
        <taxon>eudicotyledons</taxon>
        <taxon>Gunneridae</taxon>
        <taxon>Pentapetalae</taxon>
        <taxon>asterids</taxon>
        <taxon>Cornales</taxon>
        <taxon>Nyssaceae</taxon>
        <taxon>Nyssa</taxon>
    </lineage>
</organism>
<dbReference type="GO" id="GO:0004553">
    <property type="term" value="F:hydrolase activity, hydrolyzing O-glycosyl compounds"/>
    <property type="evidence" value="ECO:0007669"/>
    <property type="project" value="InterPro"/>
</dbReference>
<keyword evidence="6" id="KW-0732">Signal</keyword>
<name>A0A5J5C385_9ASTE</name>
<dbReference type="EMBL" id="CM018031">
    <property type="protein sequence ID" value="KAA8549795.1"/>
    <property type="molecule type" value="Genomic_DNA"/>
</dbReference>
<feature type="chain" id="PRO_5023885659" description="Glucan endo-1,3-beta-D-glucosidase" evidence="6">
    <location>
        <begin position="27"/>
        <end position="351"/>
    </location>
</feature>
<evidence type="ECO:0000256" key="4">
    <source>
        <dbReference type="RuleBase" id="RU004335"/>
    </source>
</evidence>
<accession>A0A5J5C385</accession>
<evidence type="ECO:0000256" key="6">
    <source>
        <dbReference type="SAM" id="SignalP"/>
    </source>
</evidence>
<keyword evidence="3 5" id="KW-0326">Glycosidase</keyword>
<gene>
    <name evidence="7" type="ORF">F0562_001479</name>
</gene>
<dbReference type="Pfam" id="PF00332">
    <property type="entry name" value="Glyco_hydro_17"/>
    <property type="match status" value="1"/>
</dbReference>
<dbReference type="InterPro" id="IPR044965">
    <property type="entry name" value="Glyco_hydro_17_plant"/>
</dbReference>
<dbReference type="Proteomes" id="UP000325577">
    <property type="component" value="Linkage Group LG0"/>
</dbReference>
<reference evidence="7 8" key="1">
    <citation type="submission" date="2019-09" db="EMBL/GenBank/DDBJ databases">
        <title>A chromosome-level genome assembly of the Chinese tupelo Nyssa sinensis.</title>
        <authorList>
            <person name="Yang X."/>
            <person name="Kang M."/>
            <person name="Yang Y."/>
            <person name="Xiong H."/>
            <person name="Wang M."/>
            <person name="Zhang Z."/>
            <person name="Wang Z."/>
            <person name="Wu H."/>
            <person name="Ma T."/>
            <person name="Liu J."/>
            <person name="Xi Z."/>
        </authorList>
    </citation>
    <scope>NUCLEOTIDE SEQUENCE [LARGE SCALE GENOMIC DNA]</scope>
    <source>
        <strain evidence="7">J267</strain>
        <tissue evidence="7">Leaf</tissue>
    </source>
</reference>
<dbReference type="InterPro" id="IPR017853">
    <property type="entry name" value="GH"/>
</dbReference>
<protein>
    <recommendedName>
        <fullName evidence="9">Glucan endo-1,3-beta-D-glucosidase</fullName>
    </recommendedName>
</protein>
<dbReference type="SUPFAM" id="SSF51445">
    <property type="entry name" value="(Trans)glycosidases"/>
    <property type="match status" value="1"/>
</dbReference>
<evidence type="ECO:0000256" key="1">
    <source>
        <dbReference type="ARBA" id="ARBA00008773"/>
    </source>
</evidence>
<dbReference type="PANTHER" id="PTHR32227">
    <property type="entry name" value="GLUCAN ENDO-1,3-BETA-GLUCOSIDASE BG1-RELATED-RELATED"/>
    <property type="match status" value="1"/>
</dbReference>
<dbReference type="GO" id="GO:0005975">
    <property type="term" value="P:carbohydrate metabolic process"/>
    <property type="evidence" value="ECO:0007669"/>
    <property type="project" value="InterPro"/>
</dbReference>
<evidence type="ECO:0008006" key="9">
    <source>
        <dbReference type="Google" id="ProtNLM"/>
    </source>
</evidence>
<evidence type="ECO:0000256" key="3">
    <source>
        <dbReference type="ARBA" id="ARBA00023295"/>
    </source>
</evidence>
<proteinExistence type="inferred from homology"/>
<keyword evidence="8" id="KW-1185">Reference proteome</keyword>
<dbReference type="OrthoDB" id="941679at2759"/>
<evidence type="ECO:0000313" key="7">
    <source>
        <dbReference type="EMBL" id="KAA8549795.1"/>
    </source>
</evidence>
<comment type="similarity">
    <text evidence="1 4">Belongs to the glycosyl hydrolase 17 family.</text>
</comment>